<protein>
    <submittedName>
        <fullName evidence="2">Uncharacterized protein</fullName>
    </submittedName>
</protein>
<proteinExistence type="predicted"/>
<reference evidence="2 3" key="1">
    <citation type="submission" date="2017-03" db="EMBL/GenBank/DDBJ databases">
        <title>Genomes of endolithic fungi from Antarctica.</title>
        <authorList>
            <person name="Coleine C."/>
            <person name="Masonjones S."/>
            <person name="Stajich J.E."/>
        </authorList>
    </citation>
    <scope>NUCLEOTIDE SEQUENCE [LARGE SCALE GENOMIC DNA]</scope>
    <source>
        <strain evidence="2 3">CCFEE 5311</strain>
    </source>
</reference>
<comment type="caution">
    <text evidence="2">The sequence shown here is derived from an EMBL/GenBank/DDBJ whole genome shotgun (WGS) entry which is preliminary data.</text>
</comment>
<evidence type="ECO:0000313" key="2">
    <source>
        <dbReference type="EMBL" id="TKA43483.1"/>
    </source>
</evidence>
<feature type="region of interest" description="Disordered" evidence="1">
    <location>
        <begin position="45"/>
        <end position="147"/>
    </location>
</feature>
<feature type="compositionally biased region" description="Basic and acidic residues" evidence="1">
    <location>
        <begin position="127"/>
        <end position="147"/>
    </location>
</feature>
<feature type="compositionally biased region" description="Low complexity" evidence="1">
    <location>
        <begin position="54"/>
        <end position="87"/>
    </location>
</feature>
<dbReference type="EMBL" id="NAJP01000018">
    <property type="protein sequence ID" value="TKA43483.1"/>
    <property type="molecule type" value="Genomic_DNA"/>
</dbReference>
<organism evidence="2 3">
    <name type="scientific">Friedmanniomyces endolithicus</name>
    <dbReference type="NCBI Taxonomy" id="329885"/>
    <lineage>
        <taxon>Eukaryota</taxon>
        <taxon>Fungi</taxon>
        <taxon>Dikarya</taxon>
        <taxon>Ascomycota</taxon>
        <taxon>Pezizomycotina</taxon>
        <taxon>Dothideomycetes</taxon>
        <taxon>Dothideomycetidae</taxon>
        <taxon>Mycosphaerellales</taxon>
        <taxon>Teratosphaeriaceae</taxon>
        <taxon>Friedmanniomyces</taxon>
    </lineage>
</organism>
<dbReference type="Proteomes" id="UP000310066">
    <property type="component" value="Unassembled WGS sequence"/>
</dbReference>
<gene>
    <name evidence="2" type="ORF">B0A54_05265</name>
</gene>
<dbReference type="AlphaFoldDB" id="A0A4U0V4T5"/>
<name>A0A4U0V4T5_9PEZI</name>
<evidence type="ECO:0000313" key="3">
    <source>
        <dbReference type="Proteomes" id="UP000310066"/>
    </source>
</evidence>
<feature type="compositionally biased region" description="Low complexity" evidence="1">
    <location>
        <begin position="109"/>
        <end position="120"/>
    </location>
</feature>
<accession>A0A4U0V4T5</accession>
<sequence>MSEYECVCYLVLGVALKHSARCREGLYGSICTYLFLQIMRLEGGGGVSAKADQPHTPASPTAATMSAHTTTNPTTETPSSSETSENPLHPEESVSAADVSTKDSKVGMTSNQSSSTTSNQPGSAEAAAEKLYEERIEEEYAKREGGA</sequence>
<evidence type="ECO:0000256" key="1">
    <source>
        <dbReference type="SAM" id="MobiDB-lite"/>
    </source>
</evidence>